<dbReference type="SUPFAM" id="SSF53448">
    <property type="entry name" value="Nucleotide-diphospho-sugar transferases"/>
    <property type="match status" value="1"/>
</dbReference>
<proteinExistence type="predicted"/>
<sequence>MLSAVVHTYNEESNIELCLRSLDFVDEIVIVDMGSTDRTCKIAEKFKTKIYNHPYTGFVEPARNFGISKTTGDWIIIIDSDEEIPTSLASFLLKEIKNTKGNYFRIPRKNIIFGKWMKHTGWWPDYQIRLFKRGCVTWTEKIHGVPITKGEGVDIPSDEILNIIHHHYQSVEQYITRLNRYTSISAKESYLANNKFYKKDLFEVPVKEFVNRYFVWEGYKDGVHGLALSLLQSISELITVLKIWELDGFKKDRITFTELQNHFDFEYRTKRYWIIEELLKLPQNFLSRIILKLKRKF</sequence>
<dbReference type="InterPro" id="IPR001173">
    <property type="entry name" value="Glyco_trans_2-like"/>
</dbReference>
<evidence type="ECO:0000259" key="1">
    <source>
        <dbReference type="Pfam" id="PF00535"/>
    </source>
</evidence>
<accession>A0A2H0NH41</accession>
<dbReference type="AlphaFoldDB" id="A0A2H0NH41"/>
<evidence type="ECO:0000313" key="2">
    <source>
        <dbReference type="EMBL" id="PIR08203.1"/>
    </source>
</evidence>
<dbReference type="InterPro" id="IPR029044">
    <property type="entry name" value="Nucleotide-diphossugar_trans"/>
</dbReference>
<protein>
    <recommendedName>
        <fullName evidence="1">Glycosyltransferase 2-like domain-containing protein</fullName>
    </recommendedName>
</protein>
<dbReference type="Pfam" id="PF00535">
    <property type="entry name" value="Glycos_transf_2"/>
    <property type="match status" value="1"/>
</dbReference>
<dbReference type="Proteomes" id="UP000230707">
    <property type="component" value="Unassembled WGS sequence"/>
</dbReference>
<organism evidence="2 3">
    <name type="scientific">Candidatus Gottesmanbacteria bacterium CG11_big_fil_rev_8_21_14_0_20_37_11</name>
    <dbReference type="NCBI Taxonomy" id="1974575"/>
    <lineage>
        <taxon>Bacteria</taxon>
        <taxon>Candidatus Gottesmaniibacteriota</taxon>
    </lineage>
</organism>
<dbReference type="PANTHER" id="PTHR43630:SF2">
    <property type="entry name" value="GLYCOSYLTRANSFERASE"/>
    <property type="match status" value="1"/>
</dbReference>
<gene>
    <name evidence="2" type="ORF">COV53_04195</name>
</gene>
<evidence type="ECO:0000313" key="3">
    <source>
        <dbReference type="Proteomes" id="UP000230707"/>
    </source>
</evidence>
<dbReference type="EMBL" id="PCWS01000092">
    <property type="protein sequence ID" value="PIR08203.1"/>
    <property type="molecule type" value="Genomic_DNA"/>
</dbReference>
<reference evidence="2 3" key="1">
    <citation type="submission" date="2017-09" db="EMBL/GenBank/DDBJ databases">
        <title>Depth-based differentiation of microbial function through sediment-hosted aquifers and enrichment of novel symbionts in the deep terrestrial subsurface.</title>
        <authorList>
            <person name="Probst A.J."/>
            <person name="Ladd B."/>
            <person name="Jarett J.K."/>
            <person name="Geller-Mcgrath D.E."/>
            <person name="Sieber C.M."/>
            <person name="Emerson J.B."/>
            <person name="Anantharaman K."/>
            <person name="Thomas B.C."/>
            <person name="Malmstrom R."/>
            <person name="Stieglmeier M."/>
            <person name="Klingl A."/>
            <person name="Woyke T."/>
            <person name="Ryan C.M."/>
            <person name="Banfield J.F."/>
        </authorList>
    </citation>
    <scope>NUCLEOTIDE SEQUENCE [LARGE SCALE GENOMIC DNA]</scope>
    <source>
        <strain evidence="2">CG11_big_fil_rev_8_21_14_0_20_37_11</strain>
    </source>
</reference>
<dbReference type="Gene3D" id="3.90.550.10">
    <property type="entry name" value="Spore Coat Polysaccharide Biosynthesis Protein SpsA, Chain A"/>
    <property type="match status" value="1"/>
</dbReference>
<dbReference type="PANTHER" id="PTHR43630">
    <property type="entry name" value="POLY-BETA-1,6-N-ACETYL-D-GLUCOSAMINE SYNTHASE"/>
    <property type="match status" value="1"/>
</dbReference>
<name>A0A2H0NH41_9BACT</name>
<comment type="caution">
    <text evidence="2">The sequence shown here is derived from an EMBL/GenBank/DDBJ whole genome shotgun (WGS) entry which is preliminary data.</text>
</comment>
<feature type="domain" description="Glycosyltransferase 2-like" evidence="1">
    <location>
        <begin position="3"/>
        <end position="132"/>
    </location>
</feature>
<dbReference type="CDD" id="cd02511">
    <property type="entry name" value="Beta4Glucosyltransferase"/>
    <property type="match status" value="1"/>
</dbReference>